<dbReference type="KEGG" id="sals:SLNWT_3220"/>
<protein>
    <submittedName>
        <fullName evidence="1">Uncharacterized protein</fullName>
    </submittedName>
</protein>
<organism evidence="1 2">
    <name type="scientific">Streptomyces albus (strain ATCC 21838 / DSM 41398 / FERM P-419 / JCM 4703 / NBRC 107858)</name>
    <dbReference type="NCBI Taxonomy" id="1081613"/>
    <lineage>
        <taxon>Bacteria</taxon>
        <taxon>Bacillati</taxon>
        <taxon>Actinomycetota</taxon>
        <taxon>Actinomycetes</taxon>
        <taxon>Kitasatosporales</taxon>
        <taxon>Streptomycetaceae</taxon>
        <taxon>Streptomyces</taxon>
    </lineage>
</organism>
<dbReference type="Proteomes" id="UP000031523">
    <property type="component" value="Chromosome"/>
</dbReference>
<accession>A0A0B5EY87</accession>
<keyword evidence="2" id="KW-1185">Reference proteome</keyword>
<evidence type="ECO:0000313" key="2">
    <source>
        <dbReference type="Proteomes" id="UP000031523"/>
    </source>
</evidence>
<evidence type="ECO:0000313" key="1">
    <source>
        <dbReference type="EMBL" id="AJE83596.1"/>
    </source>
</evidence>
<dbReference type="AlphaFoldDB" id="A0A0B5EY87"/>
<dbReference type="EMBL" id="CP010519">
    <property type="protein sequence ID" value="AJE83596.1"/>
    <property type="molecule type" value="Genomic_DNA"/>
</dbReference>
<gene>
    <name evidence="1" type="ORF">SLNWT_3220</name>
</gene>
<proteinExistence type="predicted"/>
<reference evidence="1 2" key="1">
    <citation type="submission" date="2015-01" db="EMBL/GenBank/DDBJ databases">
        <title>Enhanced salinomycin production by adjusting the supply of polyketide extender units in Streptomyce albus DSM 41398.</title>
        <authorList>
            <person name="Lu C."/>
        </authorList>
    </citation>
    <scope>NUCLEOTIDE SEQUENCE [LARGE SCALE GENOMIC DNA]</scope>
    <source>
        <strain evidence="2">ATCC 21838 / DSM 41398 / FERM P-419 / JCM 4703 / NBRC 107858</strain>
    </source>
</reference>
<sequence>MTVEVRSPRSDRSTTKAGSFPHYFRHVPVCAPATGPDTLPVRRAPTGALPCCFTSERLRHARKDIHATRIHPRGWDRQ</sequence>
<name>A0A0B5EY87_STRA4</name>